<organism evidence="6 7">
    <name type="scientific">Serinibacter arcticus</name>
    <dbReference type="NCBI Taxonomy" id="1655435"/>
    <lineage>
        <taxon>Bacteria</taxon>
        <taxon>Bacillati</taxon>
        <taxon>Actinomycetota</taxon>
        <taxon>Actinomycetes</taxon>
        <taxon>Micrococcales</taxon>
        <taxon>Beutenbergiaceae</taxon>
        <taxon>Serinibacter</taxon>
    </lineage>
</organism>
<evidence type="ECO:0000256" key="3">
    <source>
        <dbReference type="SAM" id="SignalP"/>
    </source>
</evidence>
<dbReference type="InterPro" id="IPR048389">
    <property type="entry name" value="YciQ-like_C"/>
</dbReference>
<feature type="chain" id="PRO_5038707951" description="DUF2207 domain-containing protein" evidence="3">
    <location>
        <begin position="26"/>
        <end position="627"/>
    </location>
</feature>
<feature type="signal peptide" evidence="3">
    <location>
        <begin position="1"/>
        <end position="25"/>
    </location>
</feature>
<dbReference type="OrthoDB" id="143710at2"/>
<keyword evidence="2" id="KW-0812">Transmembrane</keyword>
<keyword evidence="2" id="KW-1133">Transmembrane helix</keyword>
<feature type="transmembrane region" description="Helical" evidence="2">
    <location>
        <begin position="444"/>
        <end position="464"/>
    </location>
</feature>
<feature type="region of interest" description="Disordered" evidence="1">
    <location>
        <begin position="606"/>
        <end position="627"/>
    </location>
</feature>
<accession>A0A4Z1E5E0</accession>
<evidence type="ECO:0008006" key="8">
    <source>
        <dbReference type="Google" id="ProtNLM"/>
    </source>
</evidence>
<feature type="region of interest" description="Disordered" evidence="1">
    <location>
        <begin position="294"/>
        <end position="313"/>
    </location>
</feature>
<evidence type="ECO:0000313" key="6">
    <source>
        <dbReference type="EMBL" id="TGO06078.1"/>
    </source>
</evidence>
<feature type="transmembrane region" description="Helical" evidence="2">
    <location>
        <begin position="252"/>
        <end position="274"/>
    </location>
</feature>
<dbReference type="Pfam" id="PF09972">
    <property type="entry name" value="DUF2207"/>
    <property type="match status" value="1"/>
</dbReference>
<reference evidence="6 7" key="1">
    <citation type="submission" date="2018-11" db="EMBL/GenBank/DDBJ databases">
        <title>Complete genome sequencing of the Actinobacteria Serinibacter sp. K3-2.</title>
        <authorList>
            <person name="Rakitin A.L."/>
            <person name="Beletsky A.V."/>
            <person name="Mardanov A.V."/>
            <person name="Ravin N.V."/>
            <person name="Gromova A.S."/>
            <person name="Filippova S.N."/>
            <person name="Gal'Chenko V.F."/>
        </authorList>
    </citation>
    <scope>NUCLEOTIDE SEQUENCE [LARGE SCALE GENOMIC DNA]</scope>
    <source>
        <strain evidence="6 7">K3-2</strain>
    </source>
</reference>
<keyword evidence="2" id="KW-0472">Membrane</keyword>
<comment type="caution">
    <text evidence="6">The sequence shown here is derived from an EMBL/GenBank/DDBJ whole genome shotgun (WGS) entry which is preliminary data.</text>
</comment>
<dbReference type="AlphaFoldDB" id="A0A4Z1E5E0"/>
<name>A0A4Z1E5E0_9MICO</name>
<keyword evidence="7" id="KW-1185">Reference proteome</keyword>
<evidence type="ECO:0000256" key="2">
    <source>
        <dbReference type="SAM" id="Phobius"/>
    </source>
</evidence>
<evidence type="ECO:0000259" key="4">
    <source>
        <dbReference type="Pfam" id="PF09972"/>
    </source>
</evidence>
<protein>
    <recommendedName>
        <fullName evidence="8">DUF2207 domain-containing protein</fullName>
    </recommendedName>
</protein>
<gene>
    <name evidence="6" type="ORF">SERN_0270</name>
</gene>
<dbReference type="Proteomes" id="UP000297318">
    <property type="component" value="Unassembled WGS sequence"/>
</dbReference>
<sequence>MRTPIRRLLATAGATLLLTTGVATAAQADEDDWTITRYAVVAEVAADGGAQVTIDLDFDFGPDDDAHGPYLSLVERQEIEGDPDRYRVTEVGDIAVTSSTGAPTDLLVEREDGGVVVRVGDEDVEIGGVQSYTVSYRLDSLATPAEGADATDSIVWNAVGLGWEVPMENVSVTIVAPGEATSLECVAGGVRSTTPCARSAATGDPGGGATVTQDRLEPGQGLTVAALYPTGTFPDAAVAYAPRRTFGNTFGVTPATGAVGGAALVGGVGALLLVRHRRRDDDAVTAVGAGTGVVSSDLPEGFATEPPADVPPGEFGTLIDERAQTHDVVAVLLDLAVRGVLHIEVVPEEDDEDPEPGPTTDEPEPVDPEDLDFELIRVQGPHDLRDYERALVDGIFGERRDTVRVSTRSTEIAKAIAAAQIGLDDAVTTHGWFAGSPRRVRNRWLLGGLGLIVAGLVAAVVLALTIGWGLVGLAVAALGVVTMGFSSVMPSRTARGSELTREAHAFERYLRDVTSDEPAWPQGRERLVPSVFEAYLPYAVALQLEERWTQAFAGALDRGELTQPDWYLTPASPLYLGLWSSGGFSSSIGQVTAGFAATTTVAASTGGGSGYTPSVGGGAGGGGGGGW</sequence>
<evidence type="ECO:0000313" key="7">
    <source>
        <dbReference type="Proteomes" id="UP000297318"/>
    </source>
</evidence>
<proteinExistence type="predicted"/>
<evidence type="ECO:0000259" key="5">
    <source>
        <dbReference type="Pfam" id="PF20990"/>
    </source>
</evidence>
<dbReference type="Pfam" id="PF20990">
    <property type="entry name" value="DUF2207_C"/>
    <property type="match status" value="1"/>
</dbReference>
<feature type="domain" description="DUF2207" evidence="4">
    <location>
        <begin position="34"/>
        <end position="227"/>
    </location>
</feature>
<feature type="compositionally biased region" description="Acidic residues" evidence="1">
    <location>
        <begin position="346"/>
        <end position="368"/>
    </location>
</feature>
<feature type="transmembrane region" description="Helical" evidence="2">
    <location>
        <begin position="470"/>
        <end position="489"/>
    </location>
</feature>
<evidence type="ECO:0000256" key="1">
    <source>
        <dbReference type="SAM" id="MobiDB-lite"/>
    </source>
</evidence>
<dbReference type="EMBL" id="RHPJ01000001">
    <property type="protein sequence ID" value="TGO06078.1"/>
    <property type="molecule type" value="Genomic_DNA"/>
</dbReference>
<feature type="region of interest" description="Disordered" evidence="1">
    <location>
        <begin position="345"/>
        <end position="368"/>
    </location>
</feature>
<dbReference type="InterPro" id="IPR018702">
    <property type="entry name" value="DUF2207"/>
</dbReference>
<keyword evidence="3" id="KW-0732">Signal</keyword>
<feature type="domain" description="Predicted membrane protein YciQ-like C-terminal" evidence="5">
    <location>
        <begin position="302"/>
        <end position="552"/>
    </location>
</feature>
<dbReference type="RefSeq" id="WP_135848338.1">
    <property type="nucleotide sequence ID" value="NZ_RHPJ01000001.1"/>
</dbReference>